<dbReference type="KEGG" id="spar:SPRG_21685"/>
<gene>
    <name evidence="4" type="ORF">SPRG_21685</name>
</gene>
<dbReference type="SUPFAM" id="SSF57180">
    <property type="entry name" value="Cellulose-binding domain"/>
    <property type="match status" value="2"/>
</dbReference>
<evidence type="ECO:0000256" key="2">
    <source>
        <dbReference type="SAM" id="SignalP"/>
    </source>
</evidence>
<dbReference type="GO" id="GO:0005975">
    <property type="term" value="P:carbohydrate metabolic process"/>
    <property type="evidence" value="ECO:0007669"/>
    <property type="project" value="InterPro"/>
</dbReference>
<keyword evidence="1 2" id="KW-0732">Signal</keyword>
<feature type="domain" description="CBM1" evidence="3">
    <location>
        <begin position="25"/>
        <end position="61"/>
    </location>
</feature>
<dbReference type="GeneID" id="24142299"/>
<feature type="chain" id="PRO_5001637778" description="CBM1 domain-containing protein" evidence="2">
    <location>
        <begin position="17"/>
        <end position="242"/>
    </location>
</feature>
<feature type="signal peptide" evidence="2">
    <location>
        <begin position="1"/>
        <end position="16"/>
    </location>
</feature>
<dbReference type="PROSITE" id="PS51164">
    <property type="entry name" value="CBM1_2"/>
    <property type="match status" value="2"/>
</dbReference>
<sequence length="242" mass="25777">MKIASTVALLAASASAIHVRSASNAHVSVWGQCGGKNHSSDTTCATGSYCKVINEWYSQCQPGGNGQVGVWAQCGGKDYKGDTTCTAGNTCKAWNTDYSQCVPSDNDGKKDNTSGALPAGWLELPGLKWTLLDNDLATTDDKSFADCVQSGTKPATDGMTRFFAVWDSTKKVCHVASTNLPPHCPNSATSVDSSRGWHCDTISLRRMQWCPGTHVESPTKSTPPHWPHASTSCMTAWAQVGE</sequence>
<dbReference type="GO" id="GO:0005576">
    <property type="term" value="C:extracellular region"/>
    <property type="evidence" value="ECO:0007669"/>
    <property type="project" value="InterPro"/>
</dbReference>
<dbReference type="OrthoDB" id="70316at2759"/>
<evidence type="ECO:0000259" key="3">
    <source>
        <dbReference type="PROSITE" id="PS51164"/>
    </source>
</evidence>
<organism evidence="4 5">
    <name type="scientific">Saprolegnia parasitica (strain CBS 223.65)</name>
    <dbReference type="NCBI Taxonomy" id="695850"/>
    <lineage>
        <taxon>Eukaryota</taxon>
        <taxon>Sar</taxon>
        <taxon>Stramenopiles</taxon>
        <taxon>Oomycota</taxon>
        <taxon>Saprolegniomycetes</taxon>
        <taxon>Saprolegniales</taxon>
        <taxon>Saprolegniaceae</taxon>
        <taxon>Saprolegnia</taxon>
    </lineage>
</organism>
<dbReference type="SMART" id="SM00236">
    <property type="entry name" value="fCBD"/>
    <property type="match status" value="2"/>
</dbReference>
<dbReference type="RefSeq" id="XP_012210743.1">
    <property type="nucleotide sequence ID" value="XM_012355353.1"/>
</dbReference>
<dbReference type="Pfam" id="PF00734">
    <property type="entry name" value="CBM_1"/>
    <property type="match status" value="2"/>
</dbReference>
<dbReference type="Proteomes" id="UP000030745">
    <property type="component" value="Unassembled WGS sequence"/>
</dbReference>
<name>A0A067BP70_SAPPC</name>
<dbReference type="AlphaFoldDB" id="A0A067BP70"/>
<dbReference type="GO" id="GO:0030248">
    <property type="term" value="F:cellulose binding"/>
    <property type="evidence" value="ECO:0007669"/>
    <property type="project" value="InterPro"/>
</dbReference>
<protein>
    <recommendedName>
        <fullName evidence="3">CBM1 domain-containing protein</fullName>
    </recommendedName>
</protein>
<evidence type="ECO:0000256" key="1">
    <source>
        <dbReference type="ARBA" id="ARBA00022729"/>
    </source>
</evidence>
<accession>A0A067BP70</accession>
<keyword evidence="5" id="KW-1185">Reference proteome</keyword>
<reference evidence="4 5" key="1">
    <citation type="journal article" date="2013" name="PLoS Genet.">
        <title>Distinctive expansion of potential virulence genes in the genome of the oomycete fish pathogen Saprolegnia parasitica.</title>
        <authorList>
            <person name="Jiang R.H."/>
            <person name="de Bruijn I."/>
            <person name="Haas B.J."/>
            <person name="Belmonte R."/>
            <person name="Lobach L."/>
            <person name="Christie J."/>
            <person name="van den Ackerveken G."/>
            <person name="Bottin A."/>
            <person name="Bulone V."/>
            <person name="Diaz-Moreno S.M."/>
            <person name="Dumas B."/>
            <person name="Fan L."/>
            <person name="Gaulin E."/>
            <person name="Govers F."/>
            <person name="Grenville-Briggs L.J."/>
            <person name="Horner N.R."/>
            <person name="Levin J.Z."/>
            <person name="Mammella M."/>
            <person name="Meijer H.J."/>
            <person name="Morris P."/>
            <person name="Nusbaum C."/>
            <person name="Oome S."/>
            <person name="Phillips A.J."/>
            <person name="van Rooyen D."/>
            <person name="Rzeszutek E."/>
            <person name="Saraiva M."/>
            <person name="Secombes C.J."/>
            <person name="Seidl M.F."/>
            <person name="Snel B."/>
            <person name="Stassen J.H."/>
            <person name="Sykes S."/>
            <person name="Tripathy S."/>
            <person name="van den Berg H."/>
            <person name="Vega-Arreguin J.C."/>
            <person name="Wawra S."/>
            <person name="Young S.K."/>
            <person name="Zeng Q."/>
            <person name="Dieguez-Uribeondo J."/>
            <person name="Russ C."/>
            <person name="Tyler B.M."/>
            <person name="van West P."/>
        </authorList>
    </citation>
    <scope>NUCLEOTIDE SEQUENCE [LARGE SCALE GENOMIC DNA]</scope>
    <source>
        <strain evidence="4 5">CBS 223.65</strain>
    </source>
</reference>
<evidence type="ECO:0000313" key="5">
    <source>
        <dbReference type="Proteomes" id="UP000030745"/>
    </source>
</evidence>
<dbReference type="InterPro" id="IPR035971">
    <property type="entry name" value="CBD_sf"/>
</dbReference>
<evidence type="ECO:0000313" key="4">
    <source>
        <dbReference type="EMBL" id="KDO18555.1"/>
    </source>
</evidence>
<dbReference type="STRING" id="695850.A0A067BP70"/>
<feature type="domain" description="CBM1" evidence="3">
    <location>
        <begin position="66"/>
        <end position="102"/>
    </location>
</feature>
<dbReference type="VEuPathDB" id="FungiDB:SPRG_21685"/>
<dbReference type="EMBL" id="KK583420">
    <property type="protein sequence ID" value="KDO18555.1"/>
    <property type="molecule type" value="Genomic_DNA"/>
</dbReference>
<dbReference type="InterPro" id="IPR000254">
    <property type="entry name" value="CBD"/>
</dbReference>
<proteinExistence type="predicted"/>